<keyword evidence="4" id="KW-1185">Reference proteome</keyword>
<comment type="caution">
    <text evidence="3">The sequence shown here is derived from an EMBL/GenBank/DDBJ whole genome shotgun (WGS) entry which is preliminary data.</text>
</comment>
<dbReference type="InterPro" id="IPR002213">
    <property type="entry name" value="UDP_glucos_trans"/>
</dbReference>
<organism evidence="3 4">
    <name type="scientific">Apiospora kogelbergensis</name>
    <dbReference type="NCBI Taxonomy" id="1337665"/>
    <lineage>
        <taxon>Eukaryota</taxon>
        <taxon>Fungi</taxon>
        <taxon>Dikarya</taxon>
        <taxon>Ascomycota</taxon>
        <taxon>Pezizomycotina</taxon>
        <taxon>Sordariomycetes</taxon>
        <taxon>Xylariomycetidae</taxon>
        <taxon>Amphisphaeriales</taxon>
        <taxon>Apiosporaceae</taxon>
        <taxon>Apiospora</taxon>
    </lineage>
</organism>
<evidence type="ECO:0000313" key="3">
    <source>
        <dbReference type="EMBL" id="KAK8101905.1"/>
    </source>
</evidence>
<dbReference type="CDD" id="cd03784">
    <property type="entry name" value="GT1_Gtf-like"/>
    <property type="match status" value="1"/>
</dbReference>
<keyword evidence="1" id="KW-0808">Transferase</keyword>
<proteinExistence type="predicted"/>
<name>A0AAW0QFI8_9PEZI</name>
<dbReference type="GO" id="GO:0016758">
    <property type="term" value="F:hexosyltransferase activity"/>
    <property type="evidence" value="ECO:0007669"/>
    <property type="project" value="UniProtKB-ARBA"/>
</dbReference>
<dbReference type="PANTHER" id="PTHR21015:SF22">
    <property type="entry name" value="GLYCOSYLTRANSFERASE"/>
    <property type="match status" value="1"/>
</dbReference>
<evidence type="ECO:0000259" key="2">
    <source>
        <dbReference type="Pfam" id="PF06722"/>
    </source>
</evidence>
<evidence type="ECO:0000256" key="1">
    <source>
        <dbReference type="ARBA" id="ARBA00022679"/>
    </source>
</evidence>
<accession>A0AAW0QFI8</accession>
<feature type="domain" description="Erythromycin biosynthesis protein CIII-like C-terminal" evidence="2">
    <location>
        <begin position="280"/>
        <end position="411"/>
    </location>
</feature>
<dbReference type="SUPFAM" id="SSF53756">
    <property type="entry name" value="UDP-Glycosyltransferase/glycogen phosphorylase"/>
    <property type="match status" value="1"/>
</dbReference>
<protein>
    <submittedName>
        <fullName evidence="3">UDP-glucosyltransferase B1</fullName>
    </submittedName>
</protein>
<dbReference type="Pfam" id="PF06722">
    <property type="entry name" value="EryCIII-like_C"/>
    <property type="match status" value="1"/>
</dbReference>
<dbReference type="PANTHER" id="PTHR21015">
    <property type="entry name" value="UDP-N-ACETYLGLUCOSAMINE--N-ACETYLMURAMYL-(PENTAPEPTIDE) PYROPHOSPHORYL-UNDECAPRENOL N-ACETYLGLUCOSAMINE TRANSFERASE 1"/>
    <property type="match status" value="1"/>
</dbReference>
<dbReference type="GO" id="GO:0008194">
    <property type="term" value="F:UDP-glycosyltransferase activity"/>
    <property type="evidence" value="ECO:0007669"/>
    <property type="project" value="InterPro"/>
</dbReference>
<evidence type="ECO:0000313" key="4">
    <source>
        <dbReference type="Proteomes" id="UP001392437"/>
    </source>
</evidence>
<gene>
    <name evidence="3" type="ORF">PG999_012279</name>
</gene>
<dbReference type="AlphaFoldDB" id="A0AAW0QFI8"/>
<reference evidence="3 4" key="1">
    <citation type="submission" date="2023-01" db="EMBL/GenBank/DDBJ databases">
        <title>Analysis of 21 Apiospora genomes using comparative genomics revels a genus with tremendous synthesis potential of carbohydrate active enzymes and secondary metabolites.</title>
        <authorList>
            <person name="Sorensen T."/>
        </authorList>
    </citation>
    <scope>NUCLEOTIDE SEQUENCE [LARGE SCALE GENOMIC DNA]</scope>
    <source>
        <strain evidence="3 4">CBS 117206</strain>
    </source>
</reference>
<dbReference type="InterPro" id="IPR010610">
    <property type="entry name" value="EryCIII-like_C"/>
</dbReference>
<dbReference type="Proteomes" id="UP001392437">
    <property type="component" value="Unassembled WGS sequence"/>
</dbReference>
<dbReference type="EMBL" id="JAQQWP010000009">
    <property type="protein sequence ID" value="KAK8101905.1"/>
    <property type="molecule type" value="Genomic_DNA"/>
</dbReference>
<dbReference type="Gene3D" id="3.40.50.2000">
    <property type="entry name" value="Glycogen Phosphorylase B"/>
    <property type="match status" value="2"/>
</dbReference>
<sequence>MTVTPATEKPIVLICSTPVSGHIIPMLAIAKHLVDTGYDVCFVSGSGYRREVEALGASFVAVKGYGDFCDLTSWDLDQESIQKALRMLNDEHPNRPVILMTETLNFGGLPTILGAPGIRPQGSIVIGLNPILLTSVDHPPFGSGMPPDSSPESRKQNKLANEAQRKVFAPAQAAYVEALMSVGAERPEAFLLDAIYTLPDRFVQMCTPSVEYSRSDAPKTLRFAGGYPTTRQQKEPVRPAWWNRVVLHKTKKIVFVCQGTASMDFDQLVLPIMAAFRERTDITVVIALGRKYAALPSDARVPENCIVEEYIPYDDMLPYCDVFVTTGGYGSFQRALIHGTPLVMAGTTEAKPETAARGGWAGVGLNLQTSYPTVRQLGDAVDDVLHDAKYKRRALEIQAEMSAQDPMGVVMDTIQELVEDQHKGGRVAASGGINGHWALNTNK</sequence>